<feature type="binding site" evidence="8">
    <location>
        <position position="59"/>
    </location>
    <ligand>
        <name>Mg(2+)</name>
        <dbReference type="ChEBI" id="CHEBI:18420"/>
    </ligand>
</feature>
<dbReference type="InterPro" id="IPR002582">
    <property type="entry name" value="ACPS"/>
</dbReference>
<dbReference type="Proteomes" id="UP000033661">
    <property type="component" value="Unassembled WGS sequence"/>
</dbReference>
<dbReference type="SMR" id="A0A0F3QBA1"/>
<evidence type="ECO:0000313" key="10">
    <source>
        <dbReference type="EMBL" id="KJV89823.1"/>
    </source>
</evidence>
<evidence type="ECO:0000259" key="9">
    <source>
        <dbReference type="Pfam" id="PF01648"/>
    </source>
</evidence>
<dbReference type="InterPro" id="IPR004568">
    <property type="entry name" value="Ppantetheine-prot_Trfase_dom"/>
</dbReference>
<evidence type="ECO:0000256" key="7">
    <source>
        <dbReference type="ARBA" id="ARBA00023160"/>
    </source>
</evidence>
<proteinExistence type="inferred from homology"/>
<comment type="caution">
    <text evidence="10">The sequence shown here is derived from an EMBL/GenBank/DDBJ whole genome shotgun (WGS) entry which is preliminary data.</text>
</comment>
<keyword evidence="7 8" id="KW-0275">Fatty acid biosynthesis</keyword>
<dbReference type="GO" id="GO:0006633">
    <property type="term" value="P:fatty acid biosynthetic process"/>
    <property type="evidence" value="ECO:0007669"/>
    <property type="project" value="UniProtKB-UniRule"/>
</dbReference>
<keyword evidence="3 8" id="KW-0479">Metal-binding</keyword>
<dbReference type="GO" id="GO:0000287">
    <property type="term" value="F:magnesium ion binding"/>
    <property type="evidence" value="ECO:0007669"/>
    <property type="project" value="UniProtKB-UniRule"/>
</dbReference>
<evidence type="ECO:0000256" key="1">
    <source>
        <dbReference type="ARBA" id="ARBA00022516"/>
    </source>
</evidence>
<reference evidence="10 11" key="1">
    <citation type="submission" date="2015-02" db="EMBL/GenBank/DDBJ databases">
        <title>Genome Sequencing of Rickettsiales.</title>
        <authorList>
            <person name="Daugherty S.C."/>
            <person name="Su Q."/>
            <person name="Abolude K."/>
            <person name="Beier-Sexton M."/>
            <person name="Carlyon J.A."/>
            <person name="Carter R."/>
            <person name="Day N.P."/>
            <person name="Dumler S.J."/>
            <person name="Dyachenko V."/>
            <person name="Godinez A."/>
            <person name="Kurtti T.J."/>
            <person name="Lichay M."/>
            <person name="Mullins K.E."/>
            <person name="Ott S."/>
            <person name="Pappas-Brown V."/>
            <person name="Paris D.H."/>
            <person name="Patel P."/>
            <person name="Richards A.L."/>
            <person name="Sadzewicz L."/>
            <person name="Sears K."/>
            <person name="Seidman D."/>
            <person name="Sengamalay N."/>
            <person name="Stenos J."/>
            <person name="Tallon L.J."/>
            <person name="Vincent G."/>
            <person name="Fraser C.M."/>
            <person name="Munderloh U."/>
            <person name="Dunning-Hotopp J.C."/>
        </authorList>
    </citation>
    <scope>NUCLEOTIDE SEQUENCE [LARGE SCALE GENOMIC DNA]</scope>
    <source>
        <strain evidence="10 11">RML An4</strain>
    </source>
</reference>
<keyword evidence="6 8" id="KW-0443">Lipid metabolism</keyword>
<dbReference type="SUPFAM" id="SSF56214">
    <property type="entry name" value="4'-phosphopantetheinyl transferase"/>
    <property type="match status" value="1"/>
</dbReference>
<evidence type="ECO:0000256" key="5">
    <source>
        <dbReference type="ARBA" id="ARBA00022842"/>
    </source>
</evidence>
<dbReference type="AlphaFoldDB" id="A0A0F3QBA1"/>
<dbReference type="Gene3D" id="3.90.470.20">
    <property type="entry name" value="4'-phosphopantetheinyl transferase domain"/>
    <property type="match status" value="1"/>
</dbReference>
<dbReference type="GO" id="GO:0008897">
    <property type="term" value="F:holo-[acyl-carrier-protein] synthase activity"/>
    <property type="evidence" value="ECO:0007669"/>
    <property type="project" value="UniProtKB-UniRule"/>
</dbReference>
<evidence type="ECO:0000256" key="8">
    <source>
        <dbReference type="HAMAP-Rule" id="MF_00101"/>
    </source>
</evidence>
<comment type="similarity">
    <text evidence="8">Belongs to the P-Pant transferase superfamily. AcpS family.</text>
</comment>
<gene>
    <name evidence="8 10" type="primary">acpS</name>
    <name evidence="10" type="ORF">RBEAN4_0810</name>
</gene>
<protein>
    <recommendedName>
        <fullName evidence="8">Holo-[acyl-carrier-protein] synthase</fullName>
        <shortName evidence="8">Holo-ACP synthase</shortName>
        <ecNumber evidence="8">2.7.8.7</ecNumber>
    </recommendedName>
    <alternativeName>
        <fullName evidence="8">4'-phosphopantetheinyl transferase AcpS</fullName>
    </alternativeName>
</protein>
<organism evidence="10 11">
    <name type="scientific">Rickettsia bellii str. RML An4</name>
    <dbReference type="NCBI Taxonomy" id="1359193"/>
    <lineage>
        <taxon>Bacteria</taxon>
        <taxon>Pseudomonadati</taxon>
        <taxon>Pseudomonadota</taxon>
        <taxon>Alphaproteobacteria</taxon>
        <taxon>Rickettsiales</taxon>
        <taxon>Rickettsiaceae</taxon>
        <taxon>Rickettsieae</taxon>
        <taxon>Rickettsia</taxon>
        <taxon>belli group</taxon>
    </lineage>
</organism>
<dbReference type="InterPro" id="IPR008278">
    <property type="entry name" value="4-PPantetheinyl_Trfase_dom"/>
</dbReference>
<comment type="subcellular location">
    <subcellularLocation>
        <location evidence="8">Cytoplasm</location>
    </subcellularLocation>
</comment>
<keyword evidence="4 8" id="KW-0276">Fatty acid metabolism</keyword>
<name>A0A0F3QBA1_RICBE</name>
<comment type="cofactor">
    <cofactor evidence="8">
        <name>Mg(2+)</name>
        <dbReference type="ChEBI" id="CHEBI:18420"/>
    </cofactor>
</comment>
<evidence type="ECO:0000256" key="2">
    <source>
        <dbReference type="ARBA" id="ARBA00022679"/>
    </source>
</evidence>
<evidence type="ECO:0000313" key="11">
    <source>
        <dbReference type="Proteomes" id="UP000033661"/>
    </source>
</evidence>
<feature type="domain" description="4'-phosphopantetheinyl transferase" evidence="9">
    <location>
        <begin position="4"/>
        <end position="118"/>
    </location>
</feature>
<evidence type="ECO:0000256" key="6">
    <source>
        <dbReference type="ARBA" id="ARBA00023098"/>
    </source>
</evidence>
<accession>A0A0F3QBA1</accession>
<dbReference type="EC" id="2.7.8.7" evidence="8"/>
<dbReference type="NCBIfam" id="TIGR00556">
    <property type="entry name" value="pantethn_trn"/>
    <property type="match status" value="1"/>
</dbReference>
<keyword evidence="11" id="KW-1185">Reference proteome</keyword>
<sequence>MIIGVGTDIVQIPRIEKIIKLYPEIFPKRILNTEELKKFALLKKESHVTFLAKRFAAKEAISKAFGVGIGRGINFKDITLLNDELGKPIVKIDSLYTQKLPPFNIHLSLSDDYPICVAFVVVEKIIL</sequence>
<dbReference type="HAMAP" id="MF_00101">
    <property type="entry name" value="AcpS"/>
    <property type="match status" value="1"/>
</dbReference>
<dbReference type="GO" id="GO:0005737">
    <property type="term" value="C:cytoplasm"/>
    <property type="evidence" value="ECO:0007669"/>
    <property type="project" value="UniProtKB-SubCell"/>
</dbReference>
<keyword evidence="2 8" id="KW-0808">Transferase</keyword>
<evidence type="ECO:0000256" key="3">
    <source>
        <dbReference type="ARBA" id="ARBA00022723"/>
    </source>
</evidence>
<evidence type="ECO:0000256" key="4">
    <source>
        <dbReference type="ARBA" id="ARBA00022832"/>
    </source>
</evidence>
<comment type="function">
    <text evidence="8">Transfers the 4'-phosphopantetheine moiety from coenzyme A to a Ser of acyl-carrier-protein.</text>
</comment>
<dbReference type="NCBIfam" id="TIGR00516">
    <property type="entry name" value="acpS"/>
    <property type="match status" value="1"/>
</dbReference>
<dbReference type="InterPro" id="IPR037143">
    <property type="entry name" value="4-PPantetheinyl_Trfase_dom_sf"/>
</dbReference>
<dbReference type="RefSeq" id="WP_011477653.1">
    <property type="nucleotide sequence ID" value="NZ_LAOI01000001.1"/>
</dbReference>
<keyword evidence="5 8" id="KW-0460">Magnesium</keyword>
<dbReference type="PATRIC" id="fig|1359193.3.peg.784"/>
<comment type="catalytic activity">
    <reaction evidence="8">
        <text>apo-[ACP] + CoA = holo-[ACP] + adenosine 3',5'-bisphosphate + H(+)</text>
        <dbReference type="Rhea" id="RHEA:12068"/>
        <dbReference type="Rhea" id="RHEA-COMP:9685"/>
        <dbReference type="Rhea" id="RHEA-COMP:9690"/>
        <dbReference type="ChEBI" id="CHEBI:15378"/>
        <dbReference type="ChEBI" id="CHEBI:29999"/>
        <dbReference type="ChEBI" id="CHEBI:57287"/>
        <dbReference type="ChEBI" id="CHEBI:58343"/>
        <dbReference type="ChEBI" id="CHEBI:64479"/>
        <dbReference type="EC" id="2.7.8.7"/>
    </reaction>
</comment>
<keyword evidence="1 8" id="KW-0444">Lipid biosynthesis</keyword>
<keyword evidence="8" id="KW-0963">Cytoplasm</keyword>
<feature type="binding site" evidence="8">
    <location>
        <position position="8"/>
    </location>
    <ligand>
        <name>Mg(2+)</name>
        <dbReference type="ChEBI" id="CHEBI:18420"/>
    </ligand>
</feature>
<dbReference type="Pfam" id="PF01648">
    <property type="entry name" value="ACPS"/>
    <property type="match status" value="1"/>
</dbReference>
<dbReference type="EMBL" id="LAOI01000001">
    <property type="protein sequence ID" value="KJV89823.1"/>
    <property type="molecule type" value="Genomic_DNA"/>
</dbReference>